<evidence type="ECO:0000313" key="2">
    <source>
        <dbReference type="EMBL" id="WLF46515.1"/>
    </source>
</evidence>
<dbReference type="EMBL" id="CP130953">
    <property type="protein sequence ID" value="WLF46515.1"/>
    <property type="molecule type" value="Genomic_DNA"/>
</dbReference>
<keyword evidence="3" id="KW-1185">Reference proteome</keyword>
<gene>
    <name evidence="1" type="ORF">O4328_12925</name>
    <name evidence="2" type="ORF">Q5707_32265</name>
</gene>
<accession>A0AAX3YE30</accession>
<evidence type="ECO:0000313" key="4">
    <source>
        <dbReference type="Proteomes" id="UP001231166"/>
    </source>
</evidence>
<dbReference type="Proteomes" id="UP001066327">
    <property type="component" value="Unassembled WGS sequence"/>
</dbReference>
<evidence type="ECO:0000313" key="1">
    <source>
        <dbReference type="EMBL" id="MCZ4584578.1"/>
    </source>
</evidence>
<name>A0AAX3YE30_RHOOP</name>
<dbReference type="RefSeq" id="WP_005566332.1">
    <property type="nucleotide sequence ID" value="NZ_CAJUXZ010000001.1"/>
</dbReference>
<dbReference type="AlphaFoldDB" id="A0AAX3YE30"/>
<organism evidence="2 4">
    <name type="scientific">Rhodococcus opacus</name>
    <name type="common">Nocardia opaca</name>
    <dbReference type="NCBI Taxonomy" id="37919"/>
    <lineage>
        <taxon>Bacteria</taxon>
        <taxon>Bacillati</taxon>
        <taxon>Actinomycetota</taxon>
        <taxon>Actinomycetes</taxon>
        <taxon>Mycobacteriales</taxon>
        <taxon>Nocardiaceae</taxon>
        <taxon>Rhodococcus</taxon>
    </lineage>
</organism>
<dbReference type="Proteomes" id="UP001231166">
    <property type="component" value="Chromosome"/>
</dbReference>
<reference evidence="1" key="1">
    <citation type="submission" date="2022-12" db="EMBL/GenBank/DDBJ databases">
        <authorList>
            <person name="Krivoruchko A.V."/>
            <person name="Elkin A."/>
        </authorList>
    </citation>
    <scope>NUCLEOTIDE SEQUENCE</scope>
    <source>
        <strain evidence="1">IEGM 249</strain>
    </source>
</reference>
<reference evidence="2" key="2">
    <citation type="submission" date="2023-07" db="EMBL/GenBank/DDBJ databases">
        <title>Genomic analysis of Rhodococcus opacus VOC-14 with glycol ethers degradation activity.</title>
        <authorList>
            <person name="Narkevich D.A."/>
            <person name="Hlushen A.M."/>
            <person name="Akhremchuk A.E."/>
            <person name="Sikolenko M.A."/>
            <person name="Valentovich L.N."/>
        </authorList>
    </citation>
    <scope>NUCLEOTIDE SEQUENCE</scope>
    <source>
        <strain evidence="2">VOC-14</strain>
    </source>
</reference>
<protein>
    <submittedName>
        <fullName evidence="2">Isobutylamine N-hydroxylase</fullName>
    </submittedName>
</protein>
<proteinExistence type="predicted"/>
<dbReference type="EMBL" id="JAPWIS010000006">
    <property type="protein sequence ID" value="MCZ4584578.1"/>
    <property type="molecule type" value="Genomic_DNA"/>
</dbReference>
<sequence length="49" mass="5197">MTALMAREHAALTSFLLGLATYLDETHLLTLEGRDSGAIGRFGAQAAPH</sequence>
<evidence type="ECO:0000313" key="3">
    <source>
        <dbReference type="Proteomes" id="UP001066327"/>
    </source>
</evidence>